<evidence type="ECO:0000256" key="9">
    <source>
        <dbReference type="ARBA" id="ARBA00023242"/>
    </source>
</evidence>
<evidence type="ECO:0000313" key="12">
    <source>
        <dbReference type="EMBL" id="EGD81645.1"/>
    </source>
</evidence>
<keyword evidence="7" id="KW-0804">Transcription</keyword>
<evidence type="ECO:0000256" key="2">
    <source>
        <dbReference type="ARBA" id="ARBA00008729"/>
    </source>
</evidence>
<comment type="subcellular location">
    <subcellularLocation>
        <location evidence="1">Nucleus</location>
    </subcellularLocation>
</comment>
<protein>
    <recommendedName>
        <fullName evidence="3">Swi5-dependent recombination DNA repair protein 1 homolog</fullName>
    </recommendedName>
    <alternativeName>
        <fullName evidence="10">Meiosis protein 5 homolog</fullName>
    </alternativeName>
</protein>
<name>F2U1Z3_SALR5</name>
<dbReference type="AlphaFoldDB" id="F2U1Z3"/>
<evidence type="ECO:0000256" key="7">
    <source>
        <dbReference type="ARBA" id="ARBA00023163"/>
    </source>
</evidence>
<evidence type="ECO:0000256" key="5">
    <source>
        <dbReference type="ARBA" id="ARBA00023015"/>
    </source>
</evidence>
<evidence type="ECO:0000256" key="10">
    <source>
        <dbReference type="ARBA" id="ARBA00033234"/>
    </source>
</evidence>
<evidence type="ECO:0000256" key="11">
    <source>
        <dbReference type="SAM" id="MobiDB-lite"/>
    </source>
</evidence>
<keyword evidence="8" id="KW-0234">DNA repair</keyword>
<dbReference type="InParanoid" id="F2U1Z3"/>
<feature type="region of interest" description="Disordered" evidence="11">
    <location>
        <begin position="1"/>
        <end position="219"/>
    </location>
</feature>
<keyword evidence="5" id="KW-0805">Transcription regulation</keyword>
<dbReference type="Proteomes" id="UP000007799">
    <property type="component" value="Unassembled WGS sequence"/>
</dbReference>
<dbReference type="PANTHER" id="PTHR28643:SF1">
    <property type="entry name" value="SWI5-DEPENDENT RECOMBINATION DNA REPAIR PROTEIN 1 HOMOLOG"/>
    <property type="match status" value="1"/>
</dbReference>
<gene>
    <name evidence="12" type="ORF">PTSG_02361</name>
</gene>
<dbReference type="GO" id="GO:0032798">
    <property type="term" value="C:Swi5-Sfr1 complex"/>
    <property type="evidence" value="ECO:0007669"/>
    <property type="project" value="InterPro"/>
</dbReference>
<evidence type="ECO:0000256" key="4">
    <source>
        <dbReference type="ARBA" id="ARBA00022763"/>
    </source>
</evidence>
<evidence type="ECO:0000256" key="3">
    <source>
        <dbReference type="ARBA" id="ARBA00014688"/>
    </source>
</evidence>
<dbReference type="GO" id="GO:0003713">
    <property type="term" value="F:transcription coactivator activity"/>
    <property type="evidence" value="ECO:0007669"/>
    <property type="project" value="InterPro"/>
</dbReference>
<feature type="compositionally biased region" description="Low complexity" evidence="11">
    <location>
        <begin position="94"/>
        <end position="172"/>
    </location>
</feature>
<dbReference type="PANTHER" id="PTHR28643">
    <property type="entry name" value="SWI5-DEPENDENT RECOMBINATION DNA REPAIR PROTEIN 1 HOMOLOG"/>
    <property type="match status" value="1"/>
</dbReference>
<feature type="compositionally biased region" description="Low complexity" evidence="11">
    <location>
        <begin position="61"/>
        <end position="73"/>
    </location>
</feature>
<keyword evidence="6" id="KW-0175">Coiled coil</keyword>
<dbReference type="EMBL" id="GL832959">
    <property type="protein sequence ID" value="EGD81645.1"/>
    <property type="molecule type" value="Genomic_DNA"/>
</dbReference>
<dbReference type="GO" id="GO:0000724">
    <property type="term" value="P:double-strand break repair via homologous recombination"/>
    <property type="evidence" value="ECO:0007669"/>
    <property type="project" value="InterPro"/>
</dbReference>
<organism evidence="12 13">
    <name type="scientific">Salpingoeca rosetta (strain ATCC 50818 / BSB-021)</name>
    <dbReference type="NCBI Taxonomy" id="946362"/>
    <lineage>
        <taxon>Eukaryota</taxon>
        <taxon>Choanoflagellata</taxon>
        <taxon>Craspedida</taxon>
        <taxon>Salpingoecidae</taxon>
        <taxon>Salpingoeca</taxon>
    </lineage>
</organism>
<dbReference type="Gene3D" id="6.10.140.1020">
    <property type="match status" value="1"/>
</dbReference>
<accession>F2U1Z3</accession>
<feature type="compositionally biased region" description="Low complexity" evidence="11">
    <location>
        <begin position="26"/>
        <end position="36"/>
    </location>
</feature>
<reference evidence="12" key="1">
    <citation type="submission" date="2009-08" db="EMBL/GenBank/DDBJ databases">
        <title>Annotation of Salpingoeca rosetta.</title>
        <authorList>
            <consortium name="The Broad Institute Genome Sequencing Platform"/>
            <person name="Russ C."/>
            <person name="Cuomo C."/>
            <person name="Burger G."/>
            <person name="Gray M.W."/>
            <person name="Holland P.W.H."/>
            <person name="King N."/>
            <person name="Lang F.B.F."/>
            <person name="Roger A.J."/>
            <person name="Ruiz-Trillo I."/>
            <person name="Young S.K."/>
            <person name="Zeng Q."/>
            <person name="Gargeya S."/>
            <person name="Alvarado L."/>
            <person name="Berlin A."/>
            <person name="Chapman S.B."/>
            <person name="Chen Z."/>
            <person name="Freedman E."/>
            <person name="Gellesch M."/>
            <person name="Goldberg J."/>
            <person name="Griggs A."/>
            <person name="Gujja S."/>
            <person name="Heilman E."/>
            <person name="Heiman D."/>
            <person name="Howarth C."/>
            <person name="Mehta T."/>
            <person name="Neiman D."/>
            <person name="Pearson M."/>
            <person name="Roberts A."/>
            <person name="Saif S."/>
            <person name="Shea T."/>
            <person name="Shenoy N."/>
            <person name="Sisk P."/>
            <person name="Stolte C."/>
            <person name="Sykes S."/>
            <person name="White J."/>
            <person name="Yandava C."/>
            <person name="Haas B."/>
            <person name="Nusbaum C."/>
            <person name="Birren B."/>
        </authorList>
    </citation>
    <scope>NUCLEOTIDE SEQUENCE</scope>
    <source>
        <strain evidence="12">ATCC 50818</strain>
    </source>
</reference>
<proteinExistence type="inferred from homology"/>
<dbReference type="eggNOG" id="ENOG502S1QX">
    <property type="taxonomic scope" value="Eukaryota"/>
</dbReference>
<dbReference type="STRING" id="946362.F2U1Z3"/>
<dbReference type="InterPro" id="IPR018468">
    <property type="entry name" value="SFR1/Mei5"/>
</dbReference>
<sequence>MMKKMKMMKMAGNEDEADDKQQQTCGDKGAAKAADATMHVMTAEEYERYVKANPPAKDSHGSSSSSHGNSCSGYDVKRKTVKTSKGEETIVYWTAATASEKGSGSSSSPQSQEPASSGSSSSGTPTTSSAPTHSASLSSSSSSSSAGAASTTTATTTTTTSTTTPAEPSTPAKQTGLSQPSTPASSIGPRSVRRRGGGLLSRPASSMLRKRPKMETEELRKLKKQRDALKEKLRKLELVRTYRSKHDTADLDELIPKWRGVCQQALQDLADSKPDVTVKQLITHFNIPPKLLKFDMEDEEFID</sequence>
<evidence type="ECO:0000313" key="13">
    <source>
        <dbReference type="Proteomes" id="UP000007799"/>
    </source>
</evidence>
<evidence type="ECO:0000256" key="1">
    <source>
        <dbReference type="ARBA" id="ARBA00004123"/>
    </source>
</evidence>
<evidence type="ECO:0000256" key="8">
    <source>
        <dbReference type="ARBA" id="ARBA00023204"/>
    </source>
</evidence>
<keyword evidence="13" id="KW-1185">Reference proteome</keyword>
<dbReference type="RefSeq" id="XP_004996849.1">
    <property type="nucleotide sequence ID" value="XM_004996792.1"/>
</dbReference>
<keyword evidence="4" id="KW-0227">DNA damage</keyword>
<keyword evidence="9" id="KW-0539">Nucleus</keyword>
<dbReference type="OrthoDB" id="10051617at2759"/>
<feature type="compositionally biased region" description="Polar residues" evidence="11">
    <location>
        <begin position="173"/>
        <end position="184"/>
    </location>
</feature>
<evidence type="ECO:0000256" key="6">
    <source>
        <dbReference type="ARBA" id="ARBA00023054"/>
    </source>
</evidence>
<dbReference type="Pfam" id="PF10376">
    <property type="entry name" value="Mei5"/>
    <property type="match status" value="1"/>
</dbReference>
<dbReference type="GeneID" id="16077442"/>
<dbReference type="KEGG" id="sre:PTSG_02361"/>
<dbReference type="InterPro" id="IPR042429">
    <property type="entry name" value="SFR1"/>
</dbReference>
<comment type="similarity">
    <text evidence="2">Belongs to the SFR1/MEI5 family.</text>
</comment>